<dbReference type="AlphaFoldDB" id="A0A157RLV2"/>
<proteinExistence type="predicted"/>
<organism evidence="1 2">
    <name type="scientific">Bordetella ansorpii</name>
    <dbReference type="NCBI Taxonomy" id="288768"/>
    <lineage>
        <taxon>Bacteria</taxon>
        <taxon>Pseudomonadati</taxon>
        <taxon>Pseudomonadota</taxon>
        <taxon>Betaproteobacteria</taxon>
        <taxon>Burkholderiales</taxon>
        <taxon>Alcaligenaceae</taxon>
        <taxon>Bordetella</taxon>
    </lineage>
</organism>
<dbReference type="Pfam" id="PF03864">
    <property type="entry name" value="Phage_cap_E"/>
    <property type="match status" value="1"/>
</dbReference>
<evidence type="ECO:0000313" key="2">
    <source>
        <dbReference type="Proteomes" id="UP000077037"/>
    </source>
</evidence>
<name>A0A157RLV2_9BORD</name>
<dbReference type="InterPro" id="IPR005564">
    <property type="entry name" value="Major_capsid_GpE"/>
</dbReference>
<evidence type="ECO:0008006" key="3">
    <source>
        <dbReference type="Google" id="ProtNLM"/>
    </source>
</evidence>
<protein>
    <recommendedName>
        <fullName evidence="3">Phage protein</fullName>
    </recommendedName>
</protein>
<reference evidence="1 2" key="1">
    <citation type="submission" date="2016-03" db="EMBL/GenBank/DDBJ databases">
        <authorList>
            <consortium name="Pathogen Informatics"/>
        </authorList>
    </citation>
    <scope>NUCLEOTIDE SEQUENCE [LARGE SCALE GENOMIC DNA]</scope>
    <source>
        <strain evidence="1 2">NCTC13364</strain>
    </source>
</reference>
<dbReference type="Proteomes" id="UP000077037">
    <property type="component" value="Unassembled WGS sequence"/>
</dbReference>
<gene>
    <name evidence="1" type="ORF">SAMEA1982600_05183</name>
</gene>
<accession>A0A157RLV2</accession>
<dbReference type="EMBL" id="FKBS01000029">
    <property type="protein sequence ID" value="SAI58935.1"/>
    <property type="molecule type" value="Genomic_DNA"/>
</dbReference>
<evidence type="ECO:0000313" key="1">
    <source>
        <dbReference type="EMBL" id="SAI58935.1"/>
    </source>
</evidence>
<dbReference type="RefSeq" id="WP_066420879.1">
    <property type="nucleotide sequence ID" value="NZ_FKBS01000029.1"/>
</dbReference>
<dbReference type="OrthoDB" id="6388191at2"/>
<sequence>MAEITIFQDEAFSVENLAAAISEQPYVPGRIGRLGLFTEAPITTTVVQIDYDGQKIGLVAAKPRGGDAQPVVLAGRKKIPFNTVHLPERSTMMADEIQGIRAFGSTTELESAVQRVAAYQRTHRQQLDMTHEWQRVGAISGKVLDADGETVLLDLYATFGIEQAVVYFDLNNSNTLVRERSEEVNDQIEDALGALTSTGVRAFCGREFWRKLTNHKSVRETYLNTVRAAELLGKTAETFEIGGITYERYRGKRGTAPYIPNDEAIAVPEGVPELTITRFAPADYLETVNTEGLPYYSKLEVLRFNKGVEIESQSNPLHLVTRPKAVIRLKIGAGAGAGE</sequence>